<proteinExistence type="predicted"/>
<dbReference type="SMART" id="SM00516">
    <property type="entry name" value="SEC14"/>
    <property type="match status" value="1"/>
</dbReference>
<evidence type="ECO:0000259" key="2">
    <source>
        <dbReference type="PROSITE" id="PS50191"/>
    </source>
</evidence>
<comment type="caution">
    <text evidence="3">The sequence shown here is derived from an EMBL/GenBank/DDBJ whole genome shotgun (WGS) entry which is preliminary data.</text>
</comment>
<dbReference type="Pfam" id="PF03765">
    <property type="entry name" value="CRAL_TRIO_N"/>
    <property type="match status" value="1"/>
</dbReference>
<dbReference type="CDD" id="cd00170">
    <property type="entry name" value="SEC14"/>
    <property type="match status" value="1"/>
</dbReference>
<dbReference type="InterPro" id="IPR001251">
    <property type="entry name" value="CRAL-TRIO_dom"/>
</dbReference>
<dbReference type="PANTHER" id="PTHR46590:SF1">
    <property type="entry name" value="PHOSPHATIDYLINOSITOL TRANSFER PROTEIN CSR1"/>
    <property type="match status" value="1"/>
</dbReference>
<dbReference type="SUPFAM" id="SSF46938">
    <property type="entry name" value="CRAL/TRIO N-terminal domain"/>
    <property type="match status" value="1"/>
</dbReference>
<evidence type="ECO:0000313" key="4">
    <source>
        <dbReference type="Proteomes" id="UP000789706"/>
    </source>
</evidence>
<evidence type="ECO:0000313" key="3">
    <source>
        <dbReference type="EMBL" id="CAG8462659.1"/>
    </source>
</evidence>
<protein>
    <submittedName>
        <fullName evidence="3">6131_t:CDS:1</fullName>
    </submittedName>
</protein>
<evidence type="ECO:0000256" key="1">
    <source>
        <dbReference type="SAM" id="MobiDB-lite"/>
    </source>
</evidence>
<dbReference type="OrthoDB" id="43460at2759"/>
<reference evidence="3" key="1">
    <citation type="submission" date="2021-06" db="EMBL/GenBank/DDBJ databases">
        <authorList>
            <person name="Kallberg Y."/>
            <person name="Tangrot J."/>
            <person name="Rosling A."/>
        </authorList>
    </citation>
    <scope>NUCLEOTIDE SEQUENCE</scope>
    <source>
        <strain evidence="3">AZ414A</strain>
    </source>
</reference>
<name>A0A9N8VU93_9GLOM</name>
<dbReference type="Proteomes" id="UP000789706">
    <property type="component" value="Unassembled WGS sequence"/>
</dbReference>
<dbReference type="AlphaFoldDB" id="A0A9N8VU93"/>
<dbReference type="PROSITE" id="PS50191">
    <property type="entry name" value="CRAL_TRIO"/>
    <property type="match status" value="1"/>
</dbReference>
<feature type="region of interest" description="Disordered" evidence="1">
    <location>
        <begin position="51"/>
        <end position="84"/>
    </location>
</feature>
<dbReference type="Pfam" id="PF00650">
    <property type="entry name" value="CRAL_TRIO"/>
    <property type="match status" value="1"/>
</dbReference>
<dbReference type="InterPro" id="IPR052432">
    <property type="entry name" value="PITP/CRAL-TRIO"/>
</dbReference>
<feature type="domain" description="CRAL-TRIO" evidence="2">
    <location>
        <begin position="131"/>
        <end position="303"/>
    </location>
</feature>
<dbReference type="PANTHER" id="PTHR46590">
    <property type="entry name" value="PHOSPHATIDYLINOSITOL TRANSFER PROTEIN CSR1-RELATED"/>
    <property type="match status" value="1"/>
</dbReference>
<organism evidence="3 4">
    <name type="scientific">Diversispora eburnea</name>
    <dbReference type="NCBI Taxonomy" id="1213867"/>
    <lineage>
        <taxon>Eukaryota</taxon>
        <taxon>Fungi</taxon>
        <taxon>Fungi incertae sedis</taxon>
        <taxon>Mucoromycota</taxon>
        <taxon>Glomeromycotina</taxon>
        <taxon>Glomeromycetes</taxon>
        <taxon>Diversisporales</taxon>
        <taxon>Diversisporaceae</taxon>
        <taxon>Diversispora</taxon>
    </lineage>
</organism>
<dbReference type="EMBL" id="CAJVPK010000158">
    <property type="protein sequence ID" value="CAG8462659.1"/>
    <property type="molecule type" value="Genomic_DNA"/>
</dbReference>
<keyword evidence="4" id="KW-1185">Reference proteome</keyword>
<sequence>MTASIALQQQREDQKTGYGNTLTQEQASLLRDLWEALYSLEKLSIDINSSKNGIETNGTSKSKSKSKNQDSSSETSKTNSDDKYNHKGEFISALKLYSPEEIRQSLWSLTSRDDPDMILLRFLRARKWEVENAIAMLLSTVKWLLQNNISDIIKKGEEGMEKYFKEKGDKGFMKQFTSDEQNFEVLQKFTIYIMETSRLMIEPPVETGCLLFNMEGFTLSNMDFPFVKFMIQCFESYYPESLGKLIIHKAPWIFGGLWKLVSPLFDPVVAAKIYFTQSNQELLNFIPKDHLSEELGGTDKWKYEYVPYQENENYRLTDETTKKVKMGVRRSLELEFDEVNKQWIKDPHNVQIKDKRDQLKVQLRKAQLELDPYIRARTYYHRIGALKEDGSCDWVYKQ</sequence>
<gene>
    <name evidence="3" type="ORF">DEBURN_LOCUS2761</name>
</gene>
<dbReference type="InterPro" id="IPR036273">
    <property type="entry name" value="CRAL/TRIO_N_dom_sf"/>
</dbReference>
<dbReference type="SMART" id="SM01100">
    <property type="entry name" value="CRAL_TRIO_N"/>
    <property type="match status" value="1"/>
</dbReference>
<dbReference type="InterPro" id="IPR011074">
    <property type="entry name" value="CRAL/TRIO_N_dom"/>
</dbReference>
<dbReference type="Gene3D" id="3.40.525.10">
    <property type="entry name" value="CRAL-TRIO lipid binding domain"/>
    <property type="match status" value="1"/>
</dbReference>
<dbReference type="SUPFAM" id="SSF52087">
    <property type="entry name" value="CRAL/TRIO domain"/>
    <property type="match status" value="1"/>
</dbReference>
<accession>A0A9N8VU93</accession>
<dbReference type="InterPro" id="IPR036865">
    <property type="entry name" value="CRAL-TRIO_dom_sf"/>
</dbReference>